<comment type="caution">
    <text evidence="1">The sequence shown here is derived from an EMBL/GenBank/DDBJ whole genome shotgun (WGS) entry which is preliminary data.</text>
</comment>
<dbReference type="InterPro" id="IPR011518">
    <property type="entry name" value="Transposase_36"/>
</dbReference>
<evidence type="ECO:0000313" key="1">
    <source>
        <dbReference type="EMBL" id="ETZ07318.1"/>
    </source>
</evidence>
<dbReference type="EMBL" id="AWTR02000052">
    <property type="protein sequence ID" value="ETZ07318.1"/>
    <property type="molecule type" value="Genomic_DNA"/>
</dbReference>
<accession>W6TE02</accession>
<name>W6TE02_HOLOB</name>
<organism evidence="1 2">
    <name type="scientific">Holospora obtusa F1</name>
    <dbReference type="NCBI Taxonomy" id="1399147"/>
    <lineage>
        <taxon>Bacteria</taxon>
        <taxon>Pseudomonadati</taxon>
        <taxon>Pseudomonadota</taxon>
        <taxon>Alphaproteobacteria</taxon>
        <taxon>Holosporales</taxon>
        <taxon>Holosporaceae</taxon>
        <taxon>Holospora</taxon>
    </lineage>
</organism>
<dbReference type="RefSeq" id="WP_021827636.1">
    <property type="nucleotide sequence ID" value="NZ_AWTR02000052.1"/>
</dbReference>
<dbReference type="AlphaFoldDB" id="W6TE02"/>
<gene>
    <name evidence="1" type="ORF">P618_200502</name>
</gene>
<sequence length="161" mass="18433">MREGRRLWAVAEARSYGYGGIVSKATQTSNKIIDKGLKELDSLNSIDKTRIRAADGGRKSVKNKHSDILKIFEALVDPTTRGAPESPLKWTSKSVRKLEEAKLNAGYSVSYRNFMSLVIVCNRIEKLKRDHRTWTKTLSFICCQFDWQHHNQQRSKNQCCS</sequence>
<proteinExistence type="predicted"/>
<reference evidence="1 2" key="1">
    <citation type="journal article" date="2014" name="FEMS Microbiol. Lett.">
        <title>Draft genome sequences of three Holospora species (Holospora obtusa, Holospora undulata, and Holospora elegans), endonuclear symbiotic bacteria of the ciliate Paramecium caudatum.</title>
        <authorList>
            <person name="Dohra H."/>
            <person name="Tanaka K."/>
            <person name="Suzuki T."/>
            <person name="Fujishima M."/>
            <person name="Suzuki H."/>
        </authorList>
    </citation>
    <scope>NUCLEOTIDE SEQUENCE [LARGE SCALE GENOMIC DNA]</scope>
    <source>
        <strain evidence="1 2">F1</strain>
    </source>
</reference>
<evidence type="ECO:0000313" key="2">
    <source>
        <dbReference type="Proteomes" id="UP000019112"/>
    </source>
</evidence>
<protein>
    <submittedName>
        <fullName evidence="1">Rhodopirellula transposase</fullName>
    </submittedName>
</protein>
<dbReference type="OrthoDB" id="8782691at2"/>
<dbReference type="Pfam" id="PF07592">
    <property type="entry name" value="DDE_Tnp_ISAZ013"/>
    <property type="match status" value="1"/>
</dbReference>
<keyword evidence="2" id="KW-1185">Reference proteome</keyword>
<dbReference type="eggNOG" id="COG1609">
    <property type="taxonomic scope" value="Bacteria"/>
</dbReference>
<dbReference type="Proteomes" id="UP000019112">
    <property type="component" value="Unassembled WGS sequence"/>
</dbReference>